<accession>A0A8S5VDA4</accession>
<dbReference type="EMBL" id="BK016244">
    <property type="protein sequence ID" value="DAG04607.1"/>
    <property type="molecule type" value="Genomic_DNA"/>
</dbReference>
<protein>
    <submittedName>
        <fullName evidence="1">Uncharacterized protein</fullName>
    </submittedName>
</protein>
<evidence type="ECO:0000313" key="1">
    <source>
        <dbReference type="EMBL" id="DAG04607.1"/>
    </source>
</evidence>
<sequence length="63" mass="7240">MCGVVNKIYGQSSVILFCPFFYRNINIIILSTSLVVRKIVSLYCSVLTPFVHHFCVKLREDIT</sequence>
<proteinExistence type="predicted"/>
<reference evidence="1" key="1">
    <citation type="journal article" date="2021" name="Proc. Natl. Acad. Sci. U.S.A.">
        <title>A Catalog of Tens of Thousands of Viruses from Human Metagenomes Reveals Hidden Associations with Chronic Diseases.</title>
        <authorList>
            <person name="Tisza M.J."/>
            <person name="Buck C.B."/>
        </authorList>
    </citation>
    <scope>NUCLEOTIDE SEQUENCE</scope>
    <source>
        <strain evidence="1">CtDXu9</strain>
    </source>
</reference>
<name>A0A8S5VDA4_9CAUD</name>
<organism evidence="1">
    <name type="scientific">Siphoviridae sp. ctDXu9</name>
    <dbReference type="NCBI Taxonomy" id="2825387"/>
    <lineage>
        <taxon>Viruses</taxon>
        <taxon>Duplodnaviria</taxon>
        <taxon>Heunggongvirae</taxon>
        <taxon>Uroviricota</taxon>
        <taxon>Caudoviricetes</taxon>
    </lineage>
</organism>